<evidence type="ECO:0008006" key="5">
    <source>
        <dbReference type="Google" id="ProtNLM"/>
    </source>
</evidence>
<dbReference type="CDD" id="cd22343">
    <property type="entry name" value="PDDEXK_lambda_exonuclease-like"/>
    <property type="match status" value="1"/>
</dbReference>
<gene>
    <name evidence="3" type="ORF">QYM36_014963</name>
</gene>
<evidence type="ECO:0000313" key="4">
    <source>
        <dbReference type="Proteomes" id="UP001187531"/>
    </source>
</evidence>
<dbReference type="InterPro" id="IPR043502">
    <property type="entry name" value="DNA/RNA_pol_sf"/>
</dbReference>
<dbReference type="InterPro" id="IPR011335">
    <property type="entry name" value="Restrct_endonuc-II-like"/>
</dbReference>
<feature type="domain" description="Reverse transcriptase" evidence="1">
    <location>
        <begin position="432"/>
        <end position="573"/>
    </location>
</feature>
<dbReference type="InterPro" id="IPR019080">
    <property type="entry name" value="YqaJ_viral_recombinase"/>
</dbReference>
<evidence type="ECO:0000259" key="2">
    <source>
        <dbReference type="Pfam" id="PF09588"/>
    </source>
</evidence>
<organism evidence="3 4">
    <name type="scientific">Artemia franciscana</name>
    <name type="common">Brine shrimp</name>
    <name type="synonym">Artemia sanfranciscana</name>
    <dbReference type="NCBI Taxonomy" id="6661"/>
    <lineage>
        <taxon>Eukaryota</taxon>
        <taxon>Metazoa</taxon>
        <taxon>Ecdysozoa</taxon>
        <taxon>Arthropoda</taxon>
        <taxon>Crustacea</taxon>
        <taxon>Branchiopoda</taxon>
        <taxon>Anostraca</taxon>
        <taxon>Artemiidae</taxon>
        <taxon>Artemia</taxon>
    </lineage>
</organism>
<dbReference type="Pfam" id="PF09588">
    <property type="entry name" value="YqaJ"/>
    <property type="match status" value="1"/>
</dbReference>
<evidence type="ECO:0000259" key="1">
    <source>
        <dbReference type="Pfam" id="PF00078"/>
    </source>
</evidence>
<dbReference type="PANTHER" id="PTHR37984">
    <property type="entry name" value="PROTEIN CBG26694"/>
    <property type="match status" value="1"/>
</dbReference>
<dbReference type="Gene3D" id="3.30.70.270">
    <property type="match status" value="1"/>
</dbReference>
<dbReference type="Gene3D" id="3.10.10.10">
    <property type="entry name" value="HIV Type 1 Reverse Transcriptase, subunit A, domain 1"/>
    <property type="match status" value="1"/>
</dbReference>
<dbReference type="SUPFAM" id="SSF56672">
    <property type="entry name" value="DNA/RNA polymerases"/>
    <property type="match status" value="1"/>
</dbReference>
<reference evidence="3" key="1">
    <citation type="submission" date="2023-07" db="EMBL/GenBank/DDBJ databases">
        <title>Chromosome-level genome assembly of Artemia franciscana.</title>
        <authorList>
            <person name="Jo E."/>
        </authorList>
    </citation>
    <scope>NUCLEOTIDE SEQUENCE</scope>
    <source>
        <tissue evidence="3">Whole body</tissue>
    </source>
</reference>
<accession>A0AA88KWY1</accession>
<protein>
    <recommendedName>
        <fullName evidence="5">Reverse transcriptase domain-containing protein</fullName>
    </recommendedName>
</protein>
<dbReference type="Pfam" id="PF00078">
    <property type="entry name" value="RVT_1"/>
    <property type="match status" value="1"/>
</dbReference>
<sequence length="588" mass="66895">MGAGKQKWKKDLDNVIQVNGKEARDLAISDGRISEDGIPKSGNVERKLSRVPTIVRETVNEKLQKVIRKAPSLLIEATTNIAETFMRIVVIFLGHKQVCSSKLNSHRVRVTAAALANSLGNKWSSHTYKSVFGRSPRKRTKNFSAKREKMAQCARRLIPSSYDRRGGRYKARRSSNGSSVPGELPNMIQNMGQIAKLQIFCLQNEAAKQLYLIKNEVAHYYGWPATSSARIVKEIVTGKQMYYNWQMNHENDCEPIAIACFESKKGQVVQRSNYFGLFADKARWWLVTSPDGICDSGLVEVKTITNIQADKTIKEAAQGNLVSCFFLRWDPVESRLLLKKEHKYYYQIQGQLNIVDKETCFLIAFVDENDFEIVEVQRDTEFWKKMLTKLDYFWEHCLLSELIDSRLVRNMDVRELPEVLQPTDCVNAVVVIEKPDKSLRVCIDPHDLNKAIKRSHHPMPTFDVAILRHAGAKFFTKLDARLGYSSLVLDKESSQLTTFNTPYDHYKFKRMAFGLISAQDEFQHRMEKAFEGIQGFSVIVDDIIISGKTIEEYDANVCSALIRAHEKGVKLNLQNAYSSAIACCILGA</sequence>
<dbReference type="AlphaFoldDB" id="A0AA88KWY1"/>
<dbReference type="SUPFAM" id="SSF52980">
    <property type="entry name" value="Restriction endonuclease-like"/>
    <property type="match status" value="1"/>
</dbReference>
<dbReference type="GO" id="GO:0006281">
    <property type="term" value="P:DNA repair"/>
    <property type="evidence" value="ECO:0007669"/>
    <property type="project" value="UniProtKB-ARBA"/>
</dbReference>
<name>A0AA88KWY1_ARTSF</name>
<dbReference type="InterPro" id="IPR050951">
    <property type="entry name" value="Retrovirus_Pol_polyprotein"/>
</dbReference>
<dbReference type="CDD" id="cd01647">
    <property type="entry name" value="RT_LTR"/>
    <property type="match status" value="1"/>
</dbReference>
<proteinExistence type="predicted"/>
<dbReference type="EMBL" id="JAVRJZ010000019">
    <property type="protein sequence ID" value="KAK2707112.1"/>
    <property type="molecule type" value="Genomic_DNA"/>
</dbReference>
<comment type="caution">
    <text evidence="3">The sequence shown here is derived from an EMBL/GenBank/DDBJ whole genome shotgun (WGS) entry which is preliminary data.</text>
</comment>
<feature type="domain" description="YqaJ viral recombinase" evidence="2">
    <location>
        <begin position="233"/>
        <end position="356"/>
    </location>
</feature>
<evidence type="ECO:0000313" key="3">
    <source>
        <dbReference type="EMBL" id="KAK2707112.1"/>
    </source>
</evidence>
<dbReference type="InterPro" id="IPR011604">
    <property type="entry name" value="PDDEXK-like_dom_sf"/>
</dbReference>
<dbReference type="InterPro" id="IPR000477">
    <property type="entry name" value="RT_dom"/>
</dbReference>
<dbReference type="Gene3D" id="3.90.320.10">
    <property type="match status" value="1"/>
</dbReference>
<dbReference type="GO" id="GO:0071897">
    <property type="term" value="P:DNA biosynthetic process"/>
    <property type="evidence" value="ECO:0007669"/>
    <property type="project" value="UniProtKB-ARBA"/>
</dbReference>
<dbReference type="Proteomes" id="UP001187531">
    <property type="component" value="Unassembled WGS sequence"/>
</dbReference>
<dbReference type="InterPro" id="IPR043128">
    <property type="entry name" value="Rev_trsase/Diguanyl_cyclase"/>
</dbReference>
<dbReference type="PANTHER" id="PTHR37984:SF7">
    <property type="entry name" value="INTEGRASE CATALYTIC DOMAIN-CONTAINING PROTEIN"/>
    <property type="match status" value="1"/>
</dbReference>
<keyword evidence="4" id="KW-1185">Reference proteome</keyword>